<dbReference type="Proteomes" id="UP000486351">
    <property type="component" value="Unassembled WGS sequence"/>
</dbReference>
<evidence type="ECO:0000313" key="1">
    <source>
        <dbReference type="EMBL" id="KAE9289795.1"/>
    </source>
</evidence>
<dbReference type="AlphaFoldDB" id="A0A6G0QIX3"/>
<dbReference type="Gene3D" id="3.40.50.300">
    <property type="entry name" value="P-loop containing nucleotide triphosphate hydrolases"/>
    <property type="match status" value="1"/>
</dbReference>
<comment type="caution">
    <text evidence="1">The sequence shown here is derived from an EMBL/GenBank/DDBJ whole genome shotgun (WGS) entry which is preliminary data.</text>
</comment>
<dbReference type="InterPro" id="IPR027417">
    <property type="entry name" value="P-loop_NTPase"/>
</dbReference>
<reference evidence="1 2" key="1">
    <citation type="submission" date="2018-09" db="EMBL/GenBank/DDBJ databases">
        <title>Genomic investigation of the strawberry pathogen Phytophthora fragariae indicates pathogenicity is determined by transcriptional variation in three key races.</title>
        <authorList>
            <person name="Adams T.M."/>
            <person name="Armitage A.D."/>
            <person name="Sobczyk M.K."/>
            <person name="Bates H.J."/>
            <person name="Dunwell J.M."/>
            <person name="Nellist C.F."/>
            <person name="Harrison R.J."/>
        </authorList>
    </citation>
    <scope>NUCLEOTIDE SEQUENCE [LARGE SCALE GENOMIC DNA]</scope>
    <source>
        <strain evidence="1 2">NOV-77</strain>
    </source>
</reference>
<protein>
    <submittedName>
        <fullName evidence="1">Uncharacterized protein</fullName>
    </submittedName>
</protein>
<dbReference type="SUPFAM" id="SSF52540">
    <property type="entry name" value="P-loop containing nucleoside triphosphate hydrolases"/>
    <property type="match status" value="1"/>
</dbReference>
<accession>A0A6G0QIX3</accession>
<organism evidence="1 2">
    <name type="scientific">Phytophthora fragariae</name>
    <dbReference type="NCBI Taxonomy" id="53985"/>
    <lineage>
        <taxon>Eukaryota</taxon>
        <taxon>Sar</taxon>
        <taxon>Stramenopiles</taxon>
        <taxon>Oomycota</taxon>
        <taxon>Peronosporomycetes</taxon>
        <taxon>Peronosporales</taxon>
        <taxon>Peronosporaceae</taxon>
        <taxon>Phytophthora</taxon>
    </lineage>
</organism>
<name>A0A6G0QIX3_9STRA</name>
<proteinExistence type="predicted"/>
<dbReference type="EMBL" id="QXFY01002999">
    <property type="protein sequence ID" value="KAE9289795.1"/>
    <property type="molecule type" value="Genomic_DNA"/>
</dbReference>
<sequence>MGIPSFFCTEYPVRTCLLITIGLSGFSLPVSTEPLRAHALQQIFYMYISWYYLHDSLQLSRGITVFREAHCWTRAWVGYYLGHDDTTLDGVDTKELKIRWLRSQIGLGTDFVYRHDRGNIADGLDTIPFMEKIEVVAKMSNACDFILQFPDGTQSQALDSESEKSAQEALDKICVVRGGKVAEQGSSWDLRQAWRVCSQLARDRHHKTPKQLEINPRTL</sequence>
<gene>
    <name evidence="1" type="ORF">PF008_g25805</name>
</gene>
<evidence type="ECO:0000313" key="2">
    <source>
        <dbReference type="Proteomes" id="UP000486351"/>
    </source>
</evidence>